<dbReference type="FunFam" id="3.40.50.10810:FF:000054">
    <property type="entry name" value="Helicase, Snf2 family"/>
    <property type="match status" value="1"/>
</dbReference>
<dbReference type="Proteomes" id="UP000049127">
    <property type="component" value="Unassembled WGS sequence"/>
</dbReference>
<keyword evidence="2" id="KW-0863">Zinc-finger</keyword>
<organism evidence="6 7">
    <name type="scientific">Paraclostridium sordellii</name>
    <name type="common">Clostridium sordellii</name>
    <dbReference type="NCBI Taxonomy" id="1505"/>
    <lineage>
        <taxon>Bacteria</taxon>
        <taxon>Bacillati</taxon>
        <taxon>Bacillota</taxon>
        <taxon>Clostridia</taxon>
        <taxon>Peptostreptococcales</taxon>
        <taxon>Peptostreptococcaceae</taxon>
        <taxon>Paraclostridium</taxon>
    </lineage>
</organism>
<proteinExistence type="predicted"/>
<evidence type="ECO:0000259" key="5">
    <source>
        <dbReference type="PROSITE" id="PS51194"/>
    </source>
</evidence>
<evidence type="ECO:0000256" key="1">
    <source>
        <dbReference type="ARBA" id="ARBA00022801"/>
    </source>
</evidence>
<dbReference type="Pfam" id="PF00176">
    <property type="entry name" value="SNF2-rel_dom"/>
    <property type="match status" value="1"/>
</dbReference>
<feature type="domain" description="Helicase ATP-binding" evidence="4">
    <location>
        <begin position="615"/>
        <end position="772"/>
    </location>
</feature>
<dbReference type="InterPro" id="IPR014001">
    <property type="entry name" value="Helicase_ATP-bd"/>
</dbReference>
<dbReference type="SMART" id="SM00487">
    <property type="entry name" value="DEXDc"/>
    <property type="match status" value="1"/>
</dbReference>
<sequence length="1054" mass="123072">MDFKIVNEILLKNIDKYRLDRAKDYYKQGYIEEGSYSKEDGKISFYGSIVSKYQREIYDSFLIIDIDNKSIISCGCTCEDFNKNTTLDNEFICKHIASITLKGIDELKSSVIDNLKLKTLDVKEKTKPKFNTSFINKDLLNYFKAIPKERVNLEVDITSYLNDTLEVEFKIGNYKMYTIKDFKQFANSRVEGKSIVYGRDFIYDPKSSYFEDDEKLAKFIEDYGLSLVDNINARKNRYMILNSSLLRRLMKCLMYKEFTFNFDRKTYKPQIIEGDIPLNLDIRKEENKIIISNKEDLPIPLSNKGDVVFYKENIYILSDINGVYYKKLYEILNEYKSIEFEKEEISECLTNLIPKIKDISSNVNIDESITNNITKDLIVKYYFDLEDAKIVCDVKLYYEGEAEGKFVIRDVEKEEDAIYRLHTNYFEKDKDKYVFRGGDNQLYDFLSKEINRLKNIGEVYYSDKFKEKKVYNASNIKVGLGEEINHYLELKFKIEEVDKIEYKEILKAFKSNKRFYKLKNGNFINLEEDETKELFKLMETLGFTSSIKDMQIHQSKAMYINELLTENKLPYIEGIENTKKILDKFNNIDSLNYEIPKNLKANLRDYQQEGFNWFKTLDYCGFGGILADEMGLGKTLQTITFLLSKNNSKSIVVTPTSLIHNWKSEFEKFAPSLKIGIAHGGKKERELIIDKLENFDVILTTYGSLRNDFNKYEEINFDYMVIDEAQNIKNPTSITTDSVKGIKSKCKFALTGTPIENNLLELWSIFDFIMPGYLYNVTKFNAIFIRDESNIKRLKKLIKPFILRRTKKQVIKELPDKIEKKFLVELSKEQRKIYKTYVDEIQRKLQDKYESNDKITVLSYLTKLRQLCLDPSIIVTDYKGKSSKINACIELLKDGIENNDKILVFSQFTSVLQNIASKLDKEKIEYNYLDGQTTAKDRIKLVNEFNENNNKKVFLISLKAGGTGLNLTSANTVIHFDPWWNISVENQASDRAHRFGQKQVVEVIKLIAKGTIEEKIIKLQEEKIKLIDDIISNELSDSATLKSLSNDDILDLLK</sequence>
<dbReference type="PROSITE" id="PS51194">
    <property type="entry name" value="HELICASE_CTER"/>
    <property type="match status" value="1"/>
</dbReference>
<evidence type="ECO:0000259" key="3">
    <source>
        <dbReference type="PROSITE" id="PS50966"/>
    </source>
</evidence>
<dbReference type="GO" id="GO:0004386">
    <property type="term" value="F:helicase activity"/>
    <property type="evidence" value="ECO:0007669"/>
    <property type="project" value="UniProtKB-KW"/>
</dbReference>
<keyword evidence="6" id="KW-0067">ATP-binding</keyword>
<dbReference type="InterPro" id="IPR049730">
    <property type="entry name" value="SNF2/RAD54-like_C"/>
</dbReference>
<keyword evidence="2" id="KW-0862">Zinc</keyword>
<dbReference type="InterPro" id="IPR027417">
    <property type="entry name" value="P-loop_NTPase"/>
</dbReference>
<evidence type="ECO:0000313" key="7">
    <source>
        <dbReference type="Proteomes" id="UP000049127"/>
    </source>
</evidence>
<evidence type="ECO:0000256" key="2">
    <source>
        <dbReference type="PROSITE-ProRule" id="PRU00325"/>
    </source>
</evidence>
<keyword evidence="6" id="KW-0547">Nucleotide-binding</keyword>
<dbReference type="AlphaFoldDB" id="A0A0C7R411"/>
<dbReference type="SMART" id="SM00490">
    <property type="entry name" value="HELICc"/>
    <property type="match status" value="1"/>
</dbReference>
<feature type="domain" description="SWIM-type" evidence="3">
    <location>
        <begin position="61"/>
        <end position="104"/>
    </location>
</feature>
<dbReference type="CDD" id="cd18012">
    <property type="entry name" value="DEXQc_arch_SWI2_SNF2"/>
    <property type="match status" value="1"/>
</dbReference>
<dbReference type="GO" id="GO:0005524">
    <property type="term" value="F:ATP binding"/>
    <property type="evidence" value="ECO:0007669"/>
    <property type="project" value="InterPro"/>
</dbReference>
<protein>
    <submittedName>
        <fullName evidence="6">DEAD/DEAH box helicase</fullName>
    </submittedName>
</protein>
<dbReference type="PROSITE" id="PS50966">
    <property type="entry name" value="ZF_SWIM"/>
    <property type="match status" value="1"/>
</dbReference>
<dbReference type="CDD" id="cd18793">
    <property type="entry name" value="SF2_C_SNF"/>
    <property type="match status" value="1"/>
</dbReference>
<keyword evidence="2" id="KW-0479">Metal-binding</keyword>
<dbReference type="Pfam" id="PF08455">
    <property type="entry name" value="SNF2_assoc"/>
    <property type="match status" value="1"/>
</dbReference>
<gene>
    <name evidence="6" type="ORF">R28058_17161</name>
</gene>
<dbReference type="GO" id="GO:0016787">
    <property type="term" value="F:hydrolase activity"/>
    <property type="evidence" value="ECO:0007669"/>
    <property type="project" value="UniProtKB-KW"/>
</dbReference>
<dbReference type="Gene3D" id="3.40.50.10810">
    <property type="entry name" value="Tandem AAA-ATPase domain"/>
    <property type="match status" value="1"/>
</dbReference>
<dbReference type="Gene3D" id="3.40.50.300">
    <property type="entry name" value="P-loop containing nucleotide triphosphate hydrolases"/>
    <property type="match status" value="1"/>
</dbReference>
<dbReference type="InterPro" id="IPR007527">
    <property type="entry name" value="Znf_SWIM"/>
</dbReference>
<evidence type="ECO:0000313" key="6">
    <source>
        <dbReference type="EMBL" id="CEQ03983.1"/>
    </source>
</evidence>
<dbReference type="GO" id="GO:0008270">
    <property type="term" value="F:zinc ion binding"/>
    <property type="evidence" value="ECO:0007669"/>
    <property type="project" value="UniProtKB-KW"/>
</dbReference>
<dbReference type="RefSeq" id="WP_055342094.1">
    <property type="nucleotide sequence ID" value="NZ_CEKZ01000003.1"/>
</dbReference>
<keyword evidence="6" id="KW-0347">Helicase</keyword>
<dbReference type="InterPro" id="IPR038718">
    <property type="entry name" value="SNF2-like_sf"/>
</dbReference>
<dbReference type="SUPFAM" id="SSF52540">
    <property type="entry name" value="P-loop containing nucleoside triphosphate hydrolases"/>
    <property type="match status" value="2"/>
</dbReference>
<dbReference type="InterPro" id="IPR000330">
    <property type="entry name" value="SNF2_N"/>
</dbReference>
<dbReference type="InterPro" id="IPR001650">
    <property type="entry name" value="Helicase_C-like"/>
</dbReference>
<feature type="domain" description="Helicase C-terminal" evidence="5">
    <location>
        <begin position="884"/>
        <end position="1049"/>
    </location>
</feature>
<dbReference type="PROSITE" id="PS51192">
    <property type="entry name" value="HELICASE_ATP_BIND_1"/>
    <property type="match status" value="1"/>
</dbReference>
<reference evidence="6 7" key="1">
    <citation type="submission" date="2015-01" db="EMBL/GenBank/DDBJ databases">
        <authorList>
            <person name="Aslett A.Martin."/>
            <person name="De Silva Nishadi"/>
        </authorList>
    </citation>
    <scope>NUCLEOTIDE SEQUENCE [LARGE SCALE GENOMIC DNA]</scope>
    <source>
        <strain evidence="6 7">R28058</strain>
    </source>
</reference>
<dbReference type="EMBL" id="CEKZ01000003">
    <property type="protein sequence ID" value="CEQ03983.1"/>
    <property type="molecule type" value="Genomic_DNA"/>
</dbReference>
<keyword evidence="1" id="KW-0378">Hydrolase</keyword>
<dbReference type="OrthoDB" id="9760715at2"/>
<evidence type="ECO:0000259" key="4">
    <source>
        <dbReference type="PROSITE" id="PS51192"/>
    </source>
</evidence>
<dbReference type="InterPro" id="IPR013663">
    <property type="entry name" value="Helicase_SWF/SNF/SWI_bac"/>
</dbReference>
<name>A0A0C7R411_PARSO</name>
<dbReference type="PANTHER" id="PTHR10799">
    <property type="entry name" value="SNF2/RAD54 HELICASE FAMILY"/>
    <property type="match status" value="1"/>
</dbReference>
<accession>A0A0C7R411</accession>
<dbReference type="Pfam" id="PF00271">
    <property type="entry name" value="Helicase_C"/>
    <property type="match status" value="1"/>
</dbReference>